<evidence type="ECO:0000256" key="1">
    <source>
        <dbReference type="SAM" id="Phobius"/>
    </source>
</evidence>
<keyword evidence="1" id="KW-0472">Membrane</keyword>
<reference evidence="3" key="1">
    <citation type="submission" date="2017-01" db="EMBL/GenBank/DDBJ databases">
        <authorList>
            <person name="Varghese N."/>
            <person name="Submissions S."/>
        </authorList>
    </citation>
    <scope>NUCLEOTIDE SEQUENCE [LARGE SCALE GENOMIC DNA]</scope>
    <source>
        <strain evidence="3">DSM 24913</strain>
    </source>
</reference>
<evidence type="ECO:0000313" key="3">
    <source>
        <dbReference type="Proteomes" id="UP000185639"/>
    </source>
</evidence>
<gene>
    <name evidence="2" type="ORF">SAMN05421686_10486</name>
</gene>
<keyword evidence="1" id="KW-1133">Transmembrane helix</keyword>
<sequence>MGRNLIGGSRVAGVISRYWWLILFPALFAAYLALVSLLTELGKASDTDSGTSPYFESALTLAPWHSDAAASYASYLRAYAVTLPLGAEREALFERVLALYERAMEGRPLWPYYHLGAFDAEYLLNRSAESIQARFDRVTSLAPNERGLDRNLLELSLYSWNKLRSDQKQWVVLRLQKTQGTIRRDMLDIIKELKAYNLNLCTEMPWKLVRRACQE</sequence>
<proteinExistence type="predicted"/>
<name>A0A1N7LM85_9GAMM</name>
<dbReference type="AlphaFoldDB" id="A0A1N7LM85"/>
<dbReference type="EMBL" id="FTOH01000004">
    <property type="protein sequence ID" value="SIS74958.1"/>
    <property type="molecule type" value="Genomic_DNA"/>
</dbReference>
<keyword evidence="3" id="KW-1185">Reference proteome</keyword>
<dbReference type="Proteomes" id="UP000185639">
    <property type="component" value="Unassembled WGS sequence"/>
</dbReference>
<accession>A0A1N7LM85</accession>
<keyword evidence="1" id="KW-0812">Transmembrane</keyword>
<dbReference type="STRING" id="484498.SAMN05421686_10486"/>
<evidence type="ECO:0000313" key="2">
    <source>
        <dbReference type="EMBL" id="SIS74958.1"/>
    </source>
</evidence>
<organism evidence="2 3">
    <name type="scientific">Thalassolituus maritimus</name>
    <dbReference type="NCBI Taxonomy" id="484498"/>
    <lineage>
        <taxon>Bacteria</taxon>
        <taxon>Pseudomonadati</taxon>
        <taxon>Pseudomonadota</taxon>
        <taxon>Gammaproteobacteria</taxon>
        <taxon>Oceanospirillales</taxon>
        <taxon>Oceanospirillaceae</taxon>
        <taxon>Thalassolituus</taxon>
    </lineage>
</organism>
<protein>
    <submittedName>
        <fullName evidence="2">Uncharacterized protein</fullName>
    </submittedName>
</protein>
<feature type="transmembrane region" description="Helical" evidence="1">
    <location>
        <begin position="18"/>
        <end position="38"/>
    </location>
</feature>